<name>A0ABS1E6V7_9GAMM</name>
<accession>A0ABS1E6V7</accession>
<evidence type="ECO:0000313" key="1">
    <source>
        <dbReference type="EMBL" id="MBK1726862.1"/>
    </source>
</evidence>
<dbReference type="Proteomes" id="UP000738126">
    <property type="component" value="Unassembled WGS sequence"/>
</dbReference>
<sequence length="130" mass="14021">MSEIETAAPVEEVEQRLARISERIAEAVAAVCSDPGASPVLRAVFEELLRNSEATLTCLECGRFGACFRERVAELEQAAESAKAAAVADEGAAERTQERILVAHEALRELKSVLRCGLSCSDAWERGRCG</sequence>
<dbReference type="EMBL" id="NRSH01000074">
    <property type="protein sequence ID" value="MBK1726862.1"/>
    <property type="molecule type" value="Genomic_DNA"/>
</dbReference>
<reference evidence="1 2" key="1">
    <citation type="journal article" date="2020" name="Microorganisms">
        <title>Osmotic Adaptation and Compatible Solute Biosynthesis of Phototrophic Bacteria as Revealed from Genome Analyses.</title>
        <authorList>
            <person name="Imhoff J.F."/>
            <person name="Rahn T."/>
            <person name="Kunzel S."/>
            <person name="Keller A."/>
            <person name="Neulinger S.C."/>
        </authorList>
    </citation>
    <scope>NUCLEOTIDE SEQUENCE [LARGE SCALE GENOMIC DNA]</scope>
    <source>
        <strain evidence="1 2">DSM 15116</strain>
    </source>
</reference>
<protein>
    <submittedName>
        <fullName evidence="1">Uncharacterized protein</fullName>
    </submittedName>
</protein>
<proteinExistence type="predicted"/>
<keyword evidence="2" id="KW-1185">Reference proteome</keyword>
<comment type="caution">
    <text evidence="1">The sequence shown here is derived from an EMBL/GenBank/DDBJ whole genome shotgun (WGS) entry which is preliminary data.</text>
</comment>
<gene>
    <name evidence="1" type="ORF">CKO13_07480</name>
</gene>
<organism evidence="1 2">
    <name type="scientific">Halorhodospira neutriphila</name>
    <dbReference type="NCBI Taxonomy" id="168379"/>
    <lineage>
        <taxon>Bacteria</taxon>
        <taxon>Pseudomonadati</taxon>
        <taxon>Pseudomonadota</taxon>
        <taxon>Gammaproteobacteria</taxon>
        <taxon>Chromatiales</taxon>
        <taxon>Ectothiorhodospiraceae</taxon>
        <taxon>Halorhodospira</taxon>
    </lineage>
</organism>
<dbReference type="RefSeq" id="WP_200259012.1">
    <property type="nucleotide sequence ID" value="NZ_NRSH01000074.1"/>
</dbReference>
<evidence type="ECO:0000313" key="2">
    <source>
        <dbReference type="Proteomes" id="UP000738126"/>
    </source>
</evidence>